<dbReference type="InterPro" id="IPR002347">
    <property type="entry name" value="SDR_fam"/>
</dbReference>
<dbReference type="InterPro" id="IPR020904">
    <property type="entry name" value="Sc_DH/Rdtase_CS"/>
</dbReference>
<dbReference type="PANTHER" id="PTHR42901">
    <property type="entry name" value="ALCOHOL DEHYDROGENASE"/>
    <property type="match status" value="1"/>
</dbReference>
<accession>A0A7Z1AHG6</accession>
<name>A0A7Z1AHG6_9GAMM</name>
<dbReference type="Gene3D" id="3.40.50.720">
    <property type="entry name" value="NAD(P)-binding Rossmann-like Domain"/>
    <property type="match status" value="1"/>
</dbReference>
<dbReference type="EC" id="1.1.1.-" evidence="4"/>
<gene>
    <name evidence="4" type="primary">ydfG</name>
    <name evidence="4" type="ORF">CODIS_06760</name>
</gene>
<dbReference type="PRINTS" id="PR00081">
    <property type="entry name" value="GDHRDH"/>
</dbReference>
<comment type="caution">
    <text evidence="4">The sequence shown here is derived from an EMBL/GenBank/DDBJ whole genome shotgun (WGS) entry which is preliminary data.</text>
</comment>
<organism evidence="4 5">
    <name type="scientific">Candidatus Thiodiazotropha endolucinida</name>
    <dbReference type="NCBI Taxonomy" id="1655433"/>
    <lineage>
        <taxon>Bacteria</taxon>
        <taxon>Pseudomonadati</taxon>
        <taxon>Pseudomonadota</taxon>
        <taxon>Gammaproteobacteria</taxon>
        <taxon>Chromatiales</taxon>
        <taxon>Sedimenticolaceae</taxon>
        <taxon>Candidatus Thiodiazotropha</taxon>
    </lineage>
</organism>
<dbReference type="Proteomes" id="UP000094769">
    <property type="component" value="Unassembled WGS sequence"/>
</dbReference>
<proteinExistence type="inferred from homology"/>
<dbReference type="InterPro" id="IPR036291">
    <property type="entry name" value="NAD(P)-bd_dom_sf"/>
</dbReference>
<comment type="similarity">
    <text evidence="1 3">Belongs to the short-chain dehydrogenases/reductases (SDR) family.</text>
</comment>
<keyword evidence="5" id="KW-1185">Reference proteome</keyword>
<evidence type="ECO:0000256" key="2">
    <source>
        <dbReference type="ARBA" id="ARBA00023002"/>
    </source>
</evidence>
<dbReference type="GO" id="GO:0016616">
    <property type="term" value="F:oxidoreductase activity, acting on the CH-OH group of donors, NAD or NADP as acceptor"/>
    <property type="evidence" value="ECO:0007669"/>
    <property type="project" value="UniProtKB-ARBA"/>
</dbReference>
<dbReference type="FunFam" id="3.40.50.720:FF:000047">
    <property type="entry name" value="NADP-dependent L-serine/L-allo-threonine dehydrogenase"/>
    <property type="match status" value="1"/>
</dbReference>
<dbReference type="PRINTS" id="PR00080">
    <property type="entry name" value="SDRFAMILY"/>
</dbReference>
<dbReference type="CDD" id="cd05346">
    <property type="entry name" value="SDR_c5"/>
    <property type="match status" value="1"/>
</dbReference>
<sequence length="260" mass="28282">MNNMMKKCILITGASSGFGEACARRFAAAGSDLVLCARRLQRLETLVSSLPSSCRVHVQRLDVTDRKSVEAFVDQLPDDFREIDVLVNNAGLALGLEPAHESNLDDWETMVDTNIKGLMGMTRQILPGMVARRRGHIVNIGSVAGSWPYPGGNAYGASKAFVQQFSRGLRADLLGTPVRVSNIEPGLAETEFSLVRMKGDAQKAGDVYTDTHPLCAEDIAEIVYWVTSLPSHVNVNALEVMPVCQAWNPLAVDRTLGNEV</sequence>
<dbReference type="PANTHER" id="PTHR42901:SF1">
    <property type="entry name" value="ALCOHOL DEHYDROGENASE"/>
    <property type="match status" value="1"/>
</dbReference>
<dbReference type="PIRSF" id="PIRSF000126">
    <property type="entry name" value="11-beta-HSD1"/>
    <property type="match status" value="1"/>
</dbReference>
<dbReference type="Pfam" id="PF00106">
    <property type="entry name" value="adh_short"/>
    <property type="match status" value="1"/>
</dbReference>
<dbReference type="EMBL" id="MARB01000003">
    <property type="protein sequence ID" value="ODJ89064.1"/>
    <property type="molecule type" value="Genomic_DNA"/>
</dbReference>
<evidence type="ECO:0000313" key="5">
    <source>
        <dbReference type="Proteomes" id="UP000094769"/>
    </source>
</evidence>
<dbReference type="RefSeq" id="WP_305782081.1">
    <property type="nucleotide sequence ID" value="NZ_MARB01000003.1"/>
</dbReference>
<dbReference type="AlphaFoldDB" id="A0A7Z1AHG6"/>
<protein>
    <submittedName>
        <fullName evidence="4">NADP-dependent 3-hydroxy acid dehydrogenase YdfG</fullName>
        <ecNumber evidence="4">1.1.1.-</ecNumber>
    </submittedName>
</protein>
<evidence type="ECO:0000256" key="1">
    <source>
        <dbReference type="ARBA" id="ARBA00006484"/>
    </source>
</evidence>
<dbReference type="PROSITE" id="PS00061">
    <property type="entry name" value="ADH_SHORT"/>
    <property type="match status" value="1"/>
</dbReference>
<dbReference type="SUPFAM" id="SSF51735">
    <property type="entry name" value="NAD(P)-binding Rossmann-fold domains"/>
    <property type="match status" value="1"/>
</dbReference>
<evidence type="ECO:0000313" key="4">
    <source>
        <dbReference type="EMBL" id="ODJ89064.1"/>
    </source>
</evidence>
<reference evidence="4 5" key="1">
    <citation type="submission" date="2016-06" db="EMBL/GenBank/DDBJ databases">
        <title>Genome sequence of endosymbiont of Candidatus Endolucinida thiodiazotropha.</title>
        <authorList>
            <person name="Poehlein A."/>
            <person name="Koenig S."/>
            <person name="Heiden S.E."/>
            <person name="Thuermer A."/>
            <person name="Voget S."/>
            <person name="Daniel R."/>
            <person name="Markert S."/>
            <person name="Gros O."/>
            <person name="Schweder T."/>
        </authorList>
    </citation>
    <scope>NUCLEOTIDE SEQUENCE [LARGE SCALE GENOMIC DNA]</scope>
    <source>
        <strain evidence="4 5">COS</strain>
    </source>
</reference>
<evidence type="ECO:0000256" key="3">
    <source>
        <dbReference type="RuleBase" id="RU000363"/>
    </source>
</evidence>
<keyword evidence="2 4" id="KW-0560">Oxidoreductase</keyword>